<accession>A0A1H1GSW6</accession>
<dbReference type="STRING" id="35622.SAMN04489764_3798"/>
<sequence length="271" mass="29263">MMRIAAALLACACAGAAFIGSLGAANADVRTAGTGAADPNPGDDRIRPSELRKYLAKFIDPAVAESHGYKPTDVCSEYPYRGADGMVIGGMGYHYANPELIADPQIDPFRPEVLVYTPTPDGGRVLGAVEYIKIDDDQRIATPQDRPSLFGWEFQGPKEPTESGIPIHYQMHIWLFKHNPRGLFEPWNPRVTCPANSERTASSVGRISFPATQSGQAGQDQQAAAEQVTAEQDVTEQDAAEQTTTEQAVAEQDTAEQAIAEQDITEQVTAE</sequence>
<feature type="signal peptide" evidence="2">
    <location>
        <begin position="1"/>
        <end position="27"/>
    </location>
</feature>
<evidence type="ECO:0000256" key="2">
    <source>
        <dbReference type="SAM" id="SignalP"/>
    </source>
</evidence>
<proteinExistence type="predicted"/>
<feature type="region of interest" description="Disordered" evidence="1">
    <location>
        <begin position="210"/>
        <end position="271"/>
    </location>
</feature>
<dbReference type="AlphaFoldDB" id="A0A1H1GSW6"/>
<dbReference type="RefSeq" id="WP_131815581.1">
    <property type="nucleotide sequence ID" value="NZ_FNKK01000002.1"/>
</dbReference>
<feature type="chain" id="PRO_5011638774" evidence="2">
    <location>
        <begin position="28"/>
        <end position="271"/>
    </location>
</feature>
<feature type="compositionally biased region" description="Low complexity" evidence="1">
    <location>
        <begin position="211"/>
        <end position="232"/>
    </location>
</feature>
<dbReference type="OrthoDB" id="2449873at2"/>
<keyword evidence="2" id="KW-0732">Signal</keyword>
<dbReference type="EMBL" id="FNKK01000002">
    <property type="protein sequence ID" value="SDR16241.1"/>
    <property type="molecule type" value="Genomic_DNA"/>
</dbReference>
<evidence type="ECO:0000313" key="4">
    <source>
        <dbReference type="Proteomes" id="UP000217103"/>
    </source>
</evidence>
<evidence type="ECO:0000256" key="1">
    <source>
        <dbReference type="SAM" id="MobiDB-lite"/>
    </source>
</evidence>
<reference evidence="3 4" key="1">
    <citation type="submission" date="2016-10" db="EMBL/GenBank/DDBJ databases">
        <authorList>
            <person name="de Groot N.N."/>
        </authorList>
    </citation>
    <scope>NUCLEOTIDE SEQUENCE [LARGE SCALE GENOMIC DNA]</scope>
    <source>
        <strain evidence="3 4">DSM 43794</strain>
    </source>
</reference>
<dbReference type="Proteomes" id="UP000217103">
    <property type="component" value="Unassembled WGS sequence"/>
</dbReference>
<organism evidence="3 4">
    <name type="scientific">Thermostaphylospora chromogena</name>
    <dbReference type="NCBI Taxonomy" id="35622"/>
    <lineage>
        <taxon>Bacteria</taxon>
        <taxon>Bacillati</taxon>
        <taxon>Actinomycetota</taxon>
        <taxon>Actinomycetes</taxon>
        <taxon>Streptosporangiales</taxon>
        <taxon>Thermomonosporaceae</taxon>
        <taxon>Thermostaphylospora</taxon>
    </lineage>
</organism>
<name>A0A1H1GSW6_9ACTN</name>
<keyword evidence="4" id="KW-1185">Reference proteome</keyword>
<evidence type="ECO:0000313" key="3">
    <source>
        <dbReference type="EMBL" id="SDR16241.1"/>
    </source>
</evidence>
<gene>
    <name evidence="3" type="ORF">SAMN04489764_3798</name>
</gene>
<protein>
    <submittedName>
        <fullName evidence="3">Uncharacterized protein</fullName>
    </submittedName>
</protein>
<feature type="compositionally biased region" description="Low complexity" evidence="1">
    <location>
        <begin position="240"/>
        <end position="258"/>
    </location>
</feature>